<accession>A0A9Q0ML55</accession>
<dbReference type="CDD" id="cd11537">
    <property type="entry name" value="NTP-PPase_RS21-C6_like"/>
    <property type="match status" value="1"/>
</dbReference>
<comment type="function">
    <text evidence="1">Hydrolyzes deoxynucleoside triphosphates (dNTPs) to the corresponding nucleoside monophosphates. Has a strong preference for dCTP and its analogs including 5-iodo-dCTP and 5-methyl-dCTP for which it may even have a higher efficiency. May protect DNA or RNA against the incorporation of these genotoxic nucleotide analogs through their catabolism.</text>
</comment>
<evidence type="ECO:0000256" key="2">
    <source>
        <dbReference type="SAM" id="MobiDB-lite"/>
    </source>
</evidence>
<dbReference type="GO" id="GO:0047840">
    <property type="term" value="F:dCTP diphosphatase activity"/>
    <property type="evidence" value="ECO:0007669"/>
    <property type="project" value="UniProtKB-UniRule"/>
</dbReference>
<dbReference type="EC" id="3.6.1.12" evidence="1"/>
<name>A0A9Q0ML55_BLOTA</name>
<comment type="subcellular location">
    <subcellularLocation>
        <location evidence="1">Cytoplasm</location>
        <location evidence="1">Cytosol</location>
    </subcellularLocation>
</comment>
<sequence>MEKESSKTIIHHNLTNENGSNPDSNESEFQFTQDLSLESIRKLHNKFVTERNWEQYHSPRNIMMAMVGEIGEIAELFQWRNDSDCQVGLHSWTDEQRNALGEELSDVLIYLTRLADRCHIDLPKAVLDKMKKNEEKYPIDKVFGSSKKYNMY</sequence>
<keyword evidence="4" id="KW-1185">Reference proteome</keyword>
<dbReference type="PANTHER" id="PTHR46523">
    <property type="entry name" value="DCTP PYROPHOSPHATASE 1"/>
    <property type="match status" value="1"/>
</dbReference>
<feature type="compositionally biased region" description="Polar residues" evidence="2">
    <location>
        <begin position="13"/>
        <end position="28"/>
    </location>
</feature>
<proteinExistence type="predicted"/>
<dbReference type="GO" id="GO:0005829">
    <property type="term" value="C:cytosol"/>
    <property type="evidence" value="ECO:0007669"/>
    <property type="project" value="UniProtKB-SubCell"/>
</dbReference>
<dbReference type="Gene3D" id="1.10.287.1080">
    <property type="entry name" value="MazG-like"/>
    <property type="match status" value="1"/>
</dbReference>
<dbReference type="SUPFAM" id="SSF101386">
    <property type="entry name" value="all-alpha NTP pyrophosphatases"/>
    <property type="match status" value="1"/>
</dbReference>
<comment type="subunit">
    <text evidence="1">Homotetramer.</text>
</comment>
<dbReference type="Proteomes" id="UP001142055">
    <property type="component" value="Chromosome 1"/>
</dbReference>
<dbReference type="AlphaFoldDB" id="A0A9Q0ML55"/>
<evidence type="ECO:0000256" key="1">
    <source>
        <dbReference type="PIRNR" id="PIRNR029826"/>
    </source>
</evidence>
<gene>
    <name evidence="3" type="ORF">RDWZM_004435</name>
</gene>
<dbReference type="PANTHER" id="PTHR46523:SF1">
    <property type="entry name" value="DCTP PYROPHOSPHATASE 1"/>
    <property type="match status" value="1"/>
</dbReference>
<dbReference type="Pfam" id="PF12643">
    <property type="entry name" value="MazG-like"/>
    <property type="match status" value="1"/>
</dbReference>
<keyword evidence="1" id="KW-0460">Magnesium</keyword>
<reference evidence="3" key="1">
    <citation type="submission" date="2022-12" db="EMBL/GenBank/DDBJ databases">
        <title>Genome assemblies of Blomia tropicalis.</title>
        <authorList>
            <person name="Cui Y."/>
        </authorList>
    </citation>
    <scope>NUCLEOTIDE SEQUENCE</scope>
    <source>
        <tissue evidence="3">Adult mites</tissue>
    </source>
</reference>
<protein>
    <recommendedName>
        <fullName evidence="1">dCTP pyrophosphatase 1</fullName>
        <ecNumber evidence="1">3.6.1.12</ecNumber>
    </recommendedName>
</protein>
<keyword evidence="1" id="KW-0378">Hydrolase</keyword>
<comment type="caution">
    <text evidence="3">The sequence shown here is derived from an EMBL/GenBank/DDBJ whole genome shotgun (WGS) entry which is preliminary data.</text>
</comment>
<dbReference type="OMA" id="FRDERNW"/>
<comment type="cofactor">
    <cofactor evidence="1">
        <name>Mg(2+)</name>
        <dbReference type="ChEBI" id="CHEBI:18420"/>
    </cofactor>
</comment>
<keyword evidence="1" id="KW-0963">Cytoplasm</keyword>
<dbReference type="InterPro" id="IPR025984">
    <property type="entry name" value="DCTPP"/>
</dbReference>
<evidence type="ECO:0000313" key="4">
    <source>
        <dbReference type="Proteomes" id="UP001142055"/>
    </source>
</evidence>
<evidence type="ECO:0000313" key="3">
    <source>
        <dbReference type="EMBL" id="KAJ6225890.1"/>
    </source>
</evidence>
<dbReference type="GO" id="GO:0000287">
    <property type="term" value="F:magnesium ion binding"/>
    <property type="evidence" value="ECO:0007669"/>
    <property type="project" value="UniProtKB-UniRule"/>
</dbReference>
<dbReference type="GO" id="GO:0042262">
    <property type="term" value="P:DNA protection"/>
    <property type="evidence" value="ECO:0007669"/>
    <property type="project" value="UniProtKB-UniRule"/>
</dbReference>
<dbReference type="InterPro" id="IPR052555">
    <property type="entry name" value="dCTP_Pyrophosphatase"/>
</dbReference>
<comment type="catalytic activity">
    <reaction evidence="1">
        <text>dCTP + H2O = dCMP + diphosphate + H(+)</text>
        <dbReference type="Rhea" id="RHEA:22636"/>
        <dbReference type="ChEBI" id="CHEBI:15377"/>
        <dbReference type="ChEBI" id="CHEBI:15378"/>
        <dbReference type="ChEBI" id="CHEBI:33019"/>
        <dbReference type="ChEBI" id="CHEBI:57566"/>
        <dbReference type="ChEBI" id="CHEBI:61481"/>
        <dbReference type="EC" id="3.6.1.12"/>
    </reaction>
</comment>
<feature type="region of interest" description="Disordered" evidence="2">
    <location>
        <begin position="1"/>
        <end position="28"/>
    </location>
</feature>
<dbReference type="EMBL" id="JAPWDV010000001">
    <property type="protein sequence ID" value="KAJ6225890.1"/>
    <property type="molecule type" value="Genomic_DNA"/>
</dbReference>
<keyword evidence="1" id="KW-0479">Metal-binding</keyword>
<organism evidence="3 4">
    <name type="scientific">Blomia tropicalis</name>
    <name type="common">Mite</name>
    <dbReference type="NCBI Taxonomy" id="40697"/>
    <lineage>
        <taxon>Eukaryota</taxon>
        <taxon>Metazoa</taxon>
        <taxon>Ecdysozoa</taxon>
        <taxon>Arthropoda</taxon>
        <taxon>Chelicerata</taxon>
        <taxon>Arachnida</taxon>
        <taxon>Acari</taxon>
        <taxon>Acariformes</taxon>
        <taxon>Sarcoptiformes</taxon>
        <taxon>Astigmata</taxon>
        <taxon>Glycyphagoidea</taxon>
        <taxon>Echimyopodidae</taxon>
        <taxon>Blomia</taxon>
    </lineage>
</organism>
<dbReference type="GO" id="GO:0006253">
    <property type="term" value="P:dCTP catabolic process"/>
    <property type="evidence" value="ECO:0007669"/>
    <property type="project" value="UniProtKB-UniRule"/>
</dbReference>